<dbReference type="PANTHER" id="PTHR37946:SF1">
    <property type="entry name" value="SLL1969 PROTEIN"/>
    <property type="match status" value="1"/>
</dbReference>
<protein>
    <recommendedName>
        <fullName evidence="3">AB hydrolase-1 domain-containing protein</fullName>
    </recommendedName>
</protein>
<dbReference type="RefSeq" id="WP_162657538.1">
    <property type="nucleotide sequence ID" value="NZ_LR593887.1"/>
</dbReference>
<accession>A0A6C2YMQ8</accession>
<dbReference type="InParanoid" id="A0A6C2YMQ8"/>
<dbReference type="InterPro" id="IPR029058">
    <property type="entry name" value="AB_hydrolase_fold"/>
</dbReference>
<reference evidence="1" key="1">
    <citation type="submission" date="2019-04" db="EMBL/GenBank/DDBJ databases">
        <authorList>
            <consortium name="Science for Life Laboratories"/>
        </authorList>
    </citation>
    <scope>NUCLEOTIDE SEQUENCE</scope>
    <source>
        <strain evidence="1">MBLW1</strain>
    </source>
</reference>
<evidence type="ECO:0000313" key="1">
    <source>
        <dbReference type="EMBL" id="VIP02355.1"/>
    </source>
</evidence>
<dbReference type="Proteomes" id="UP000464378">
    <property type="component" value="Chromosome"/>
</dbReference>
<dbReference type="EMBL" id="LR593887">
    <property type="protein sequence ID" value="VTS01151.1"/>
    <property type="molecule type" value="Genomic_DNA"/>
</dbReference>
<name>A0A6C2YMQ8_9BACT</name>
<gene>
    <name evidence="1" type="ORF">GMBLW1_16050</name>
</gene>
<dbReference type="SUPFAM" id="SSF53474">
    <property type="entry name" value="alpha/beta-Hydrolases"/>
    <property type="match status" value="1"/>
</dbReference>
<sequence length="227" mass="25613">MSNARRDVLLIHGMGRSPISMMLLGARLRRAGYRPHYFGYWVTIESFDAIVARLVKRLRRFGPRPVAIVAHSLGGLLSRVAVDRLQTERDPTIVRLIQLGTPNQSPRMARWLKPWWLFHWVFGDCGRFLATPERYVQIPAPSLPIFIVAGSIGWYGRISPFGEEPNDGLVAVSEAAIANVPMEVHRATHSLMLFNRHVIRRVQQLLDADFQGAHACQPSSNSPFKSP</sequence>
<keyword evidence="2" id="KW-1185">Reference proteome</keyword>
<evidence type="ECO:0008006" key="3">
    <source>
        <dbReference type="Google" id="ProtNLM"/>
    </source>
</evidence>
<proteinExistence type="predicted"/>
<dbReference type="EMBL" id="LR586016">
    <property type="protein sequence ID" value="VIP02355.1"/>
    <property type="molecule type" value="Genomic_DNA"/>
</dbReference>
<dbReference type="KEGG" id="tim:GMBLW1_16050"/>
<organism evidence="1">
    <name type="scientific">Tuwongella immobilis</name>
    <dbReference type="NCBI Taxonomy" id="692036"/>
    <lineage>
        <taxon>Bacteria</taxon>
        <taxon>Pseudomonadati</taxon>
        <taxon>Planctomycetota</taxon>
        <taxon>Planctomycetia</taxon>
        <taxon>Gemmatales</taxon>
        <taxon>Gemmataceae</taxon>
        <taxon>Tuwongella</taxon>
    </lineage>
</organism>
<dbReference type="PANTHER" id="PTHR37946">
    <property type="entry name" value="SLL1969 PROTEIN"/>
    <property type="match status" value="1"/>
</dbReference>
<dbReference type="AlphaFoldDB" id="A0A6C2YMQ8"/>
<evidence type="ECO:0000313" key="2">
    <source>
        <dbReference type="Proteomes" id="UP000464378"/>
    </source>
</evidence>
<dbReference type="Gene3D" id="3.40.50.1820">
    <property type="entry name" value="alpha/beta hydrolase"/>
    <property type="match status" value="1"/>
</dbReference>